<keyword evidence="1" id="KW-1133">Transmembrane helix</keyword>
<keyword evidence="1" id="KW-0472">Membrane</keyword>
<evidence type="ECO:0000313" key="2">
    <source>
        <dbReference type="EMBL" id="RSZ24217.1"/>
    </source>
</evidence>
<name>A0ABX9ZWK5_9BURK</name>
<dbReference type="Proteomes" id="UP000271137">
    <property type="component" value="Unassembled WGS sequence"/>
</dbReference>
<gene>
    <name evidence="2" type="ORF">EJO66_31930</name>
</gene>
<proteinExistence type="predicted"/>
<feature type="transmembrane region" description="Helical" evidence="1">
    <location>
        <begin position="38"/>
        <end position="55"/>
    </location>
</feature>
<protein>
    <submittedName>
        <fullName evidence="2">Uncharacterized protein</fullName>
    </submittedName>
</protein>
<keyword evidence="3" id="KW-1185">Reference proteome</keyword>
<dbReference type="EMBL" id="RXFQ01000045">
    <property type="protein sequence ID" value="RSZ24217.1"/>
    <property type="molecule type" value="Genomic_DNA"/>
</dbReference>
<feature type="transmembrane region" description="Helical" evidence="1">
    <location>
        <begin position="12"/>
        <end position="32"/>
    </location>
</feature>
<reference evidence="2 3" key="1">
    <citation type="submission" date="2018-12" db="EMBL/GenBank/DDBJ databases">
        <title>The genome sequences of strain 502.</title>
        <authorList>
            <person name="Gao J."/>
            <person name="Sun J."/>
        </authorList>
    </citation>
    <scope>NUCLEOTIDE SEQUENCE [LARGE SCALE GENOMIC DNA]</scope>
    <source>
        <strain evidence="2 3">502</strain>
    </source>
</reference>
<organism evidence="2 3">
    <name type="scientific">Variovorax beijingensis</name>
    <dbReference type="NCBI Taxonomy" id="2496117"/>
    <lineage>
        <taxon>Bacteria</taxon>
        <taxon>Pseudomonadati</taxon>
        <taxon>Pseudomonadota</taxon>
        <taxon>Betaproteobacteria</taxon>
        <taxon>Burkholderiales</taxon>
        <taxon>Comamonadaceae</taxon>
        <taxon>Variovorax</taxon>
    </lineage>
</organism>
<evidence type="ECO:0000256" key="1">
    <source>
        <dbReference type="SAM" id="Phobius"/>
    </source>
</evidence>
<keyword evidence="1" id="KW-0812">Transmembrane</keyword>
<accession>A0ABX9ZWK5</accession>
<evidence type="ECO:0000313" key="3">
    <source>
        <dbReference type="Proteomes" id="UP000271137"/>
    </source>
</evidence>
<comment type="caution">
    <text evidence="2">The sequence shown here is derived from an EMBL/GenBank/DDBJ whole genome shotgun (WGS) entry which is preliminary data.</text>
</comment>
<sequence>MAKFYPGAKFDAAMHLVHCAVGLGLISGAALAAFIGQLVLAGMLAVLAGGMFLRFKRGRLRKGK</sequence>